<dbReference type="InterPro" id="IPR000306">
    <property type="entry name" value="Znf_FYVE"/>
</dbReference>
<dbReference type="PROSITE" id="PS50330">
    <property type="entry name" value="UIM"/>
    <property type="match status" value="2"/>
</dbReference>
<proteinExistence type="inferred from homology"/>
<feature type="compositionally biased region" description="Basic and acidic residues" evidence="9">
    <location>
        <begin position="372"/>
        <end position="383"/>
    </location>
</feature>
<evidence type="ECO:0000256" key="4">
    <source>
        <dbReference type="ARBA" id="ARBA00022723"/>
    </source>
</evidence>
<evidence type="ECO:0000256" key="1">
    <source>
        <dbReference type="ARBA" id="ARBA00004125"/>
    </source>
</evidence>
<feature type="region of interest" description="Disordered" evidence="9">
    <location>
        <begin position="301"/>
        <end position="342"/>
    </location>
</feature>
<dbReference type="STRING" id="215250.A0A316YV67"/>
<sequence>MASLFGTWGADPFAEMVEKATSELLPAGQEDMALNLEICDQVRSKQVPPKQAMQAIKRRMTHRNPNVVLSALGLTDICVKNGGDHFLSEVASKEFMDAVALNLTSSQKNPDVEAKASRLVQNWAQIAEARPGQMDYITETYERLKRANVTFPPLESINTAMVETLTAPEWSDSEVCARCRTSFTTFNRKHHCRNCGNVFCQQCSSSQLALPWYGITQPVRVCQACYGRGAPPKAPAKLPSSASPSSTKRRNSAIVPPSGRGGAGSHHRSNTIAAGSSVAGSNRRRAKEDEDLELAIKLSLESSGASSSGSRPGYVPSKPSGEGRATKQPNGRMLEGTDADDDPDLAAAIAASLRDYAPPQPSAPDGLPAPVEEGRLKTPRPDESGLEGQRLPLPPSLELPATDVDALLTFSQTIASQEAYARQYGQWPPNTNQQHMQSQYEKATSARPRMARSLEEGNRRHGVLVSMHDKLAEAVKLYDQLLDAQMSRPAYPYYGQQQQQQQAPPAQVQGGYYGHEVYPSSSMPATAAGPSLYPSLAQQQQQQQQPMPAQAAPLYGGYPAQLSTGDLRMPPSRSNSVTSYGAQGNSPLGYHASQQPHQHSGPTFPHMHHQMQQLYQAQTPSEASYAPTPNPMHQQAAMMGGPYFGQAPPPRAPSYGAPPLSAMDSHSQTQHWQALQTLPPPPSSMQSQQQPDAPTWANQVNVPTHEPGQATAPPPSISSLGSVPSMPHFGHLMNPQQQNIDGSASSPHQASSNSETTLSNAMRHLSMQSPSSSKPQIHGPGQGSHQLSKLQPTGPSHQDVIDSPAQSDDSGWRDIPISSALPPSASSTIAITPTAPPSQQQQQQQQLPPTSSSFTSSLHISSPSVASPHSVSQHQHQQPISSPGGPAQQWTSTARPVESSLIDL</sequence>
<dbReference type="CDD" id="cd16979">
    <property type="entry name" value="VHS_Vps27"/>
    <property type="match status" value="1"/>
</dbReference>
<dbReference type="PANTHER" id="PTHR46275:SF1">
    <property type="entry name" value="HEPATOCYTE GROWTH FACTOR-REGULATED TYROSINE KINASE SUBSTRATE"/>
    <property type="match status" value="1"/>
</dbReference>
<feature type="region of interest" description="Disordered" evidence="9">
    <location>
        <begin position="231"/>
        <end position="286"/>
    </location>
</feature>
<dbReference type="Pfam" id="PF00790">
    <property type="entry name" value="VHS"/>
    <property type="match status" value="1"/>
</dbReference>
<dbReference type="GO" id="GO:0007034">
    <property type="term" value="P:vacuolar transport"/>
    <property type="evidence" value="ECO:0007669"/>
    <property type="project" value="UniProtKB-ARBA"/>
</dbReference>
<dbReference type="InParanoid" id="A0A316YV67"/>
<dbReference type="Gene3D" id="1.25.40.90">
    <property type="match status" value="1"/>
</dbReference>
<feature type="compositionally biased region" description="Polar residues" evidence="9">
    <location>
        <begin position="783"/>
        <end position="796"/>
    </location>
</feature>
<dbReference type="EMBL" id="KZ819634">
    <property type="protein sequence ID" value="PWN93002.1"/>
    <property type="molecule type" value="Genomic_DNA"/>
</dbReference>
<organism evidence="12 13">
    <name type="scientific">Acaromyces ingoldii</name>
    <dbReference type="NCBI Taxonomy" id="215250"/>
    <lineage>
        <taxon>Eukaryota</taxon>
        <taxon>Fungi</taxon>
        <taxon>Dikarya</taxon>
        <taxon>Basidiomycota</taxon>
        <taxon>Ustilaginomycotina</taxon>
        <taxon>Exobasidiomycetes</taxon>
        <taxon>Exobasidiales</taxon>
        <taxon>Cryptobasidiaceae</taxon>
        <taxon>Acaromyces</taxon>
    </lineage>
</organism>
<dbReference type="SUPFAM" id="SSF57903">
    <property type="entry name" value="FYVE/PHD zinc finger"/>
    <property type="match status" value="1"/>
</dbReference>
<feature type="compositionally biased region" description="Low complexity" evidence="9">
    <location>
        <begin position="494"/>
        <end position="510"/>
    </location>
</feature>
<dbReference type="SMART" id="SM00726">
    <property type="entry name" value="UIM"/>
    <property type="match status" value="2"/>
</dbReference>
<dbReference type="InterPro" id="IPR008942">
    <property type="entry name" value="ENTH_VHS"/>
</dbReference>
<dbReference type="Gene3D" id="3.30.40.10">
    <property type="entry name" value="Zinc/RING finger domain, C3HC4 (zinc finger)"/>
    <property type="match status" value="1"/>
</dbReference>
<dbReference type="GO" id="GO:0043130">
    <property type="term" value="F:ubiquitin binding"/>
    <property type="evidence" value="ECO:0007669"/>
    <property type="project" value="InterPro"/>
</dbReference>
<dbReference type="RefSeq" id="XP_025380200.1">
    <property type="nucleotide sequence ID" value="XM_025517906.1"/>
</dbReference>
<dbReference type="GO" id="GO:0031623">
    <property type="term" value="P:receptor internalization"/>
    <property type="evidence" value="ECO:0007669"/>
    <property type="project" value="TreeGrafter"/>
</dbReference>
<dbReference type="InterPro" id="IPR003903">
    <property type="entry name" value="UIM_dom"/>
</dbReference>
<feature type="domain" description="VHS" evidence="11">
    <location>
        <begin position="29"/>
        <end position="152"/>
    </location>
</feature>
<dbReference type="SMART" id="SM00064">
    <property type="entry name" value="FYVE"/>
    <property type="match status" value="1"/>
</dbReference>
<feature type="compositionally biased region" description="Polar residues" evidence="9">
    <location>
        <begin position="664"/>
        <end position="676"/>
    </location>
</feature>
<evidence type="ECO:0000256" key="6">
    <source>
        <dbReference type="ARBA" id="ARBA00022771"/>
    </source>
</evidence>
<evidence type="ECO:0000256" key="5">
    <source>
        <dbReference type="ARBA" id="ARBA00022753"/>
    </source>
</evidence>
<dbReference type="InterPro" id="IPR002014">
    <property type="entry name" value="VHS_dom"/>
</dbReference>
<evidence type="ECO:0000256" key="9">
    <source>
        <dbReference type="SAM" id="MobiDB-lite"/>
    </source>
</evidence>
<dbReference type="Pfam" id="PF02809">
    <property type="entry name" value="UIM"/>
    <property type="match status" value="2"/>
</dbReference>
<dbReference type="InterPro" id="IPR017455">
    <property type="entry name" value="Znf_FYVE-rel"/>
</dbReference>
<dbReference type="InterPro" id="IPR011011">
    <property type="entry name" value="Znf_FYVE_PHD"/>
</dbReference>
<dbReference type="GO" id="GO:0008270">
    <property type="term" value="F:zinc ion binding"/>
    <property type="evidence" value="ECO:0007669"/>
    <property type="project" value="UniProtKB-KW"/>
</dbReference>
<protein>
    <recommendedName>
        <fullName evidence="3">Vacuolar protein sorting-associated protein 27</fullName>
    </recommendedName>
</protein>
<comment type="subcellular location">
    <subcellularLocation>
        <location evidence="1">Endosome membrane</location>
        <topology evidence="1">Peripheral membrane protein</topology>
        <orientation evidence="1">Cytoplasmic side</orientation>
    </subcellularLocation>
</comment>
<reference evidence="12 13" key="1">
    <citation type="journal article" date="2018" name="Mol. Biol. Evol.">
        <title>Broad Genomic Sampling Reveals a Smut Pathogenic Ancestry of the Fungal Clade Ustilaginomycotina.</title>
        <authorList>
            <person name="Kijpornyongpan T."/>
            <person name="Mondo S.J."/>
            <person name="Barry K."/>
            <person name="Sandor L."/>
            <person name="Lee J."/>
            <person name="Lipzen A."/>
            <person name="Pangilinan J."/>
            <person name="LaButti K."/>
            <person name="Hainaut M."/>
            <person name="Henrissat B."/>
            <person name="Grigoriev I.V."/>
            <person name="Spatafora J.W."/>
            <person name="Aime M.C."/>
        </authorList>
    </citation>
    <scope>NUCLEOTIDE SEQUENCE [LARGE SCALE GENOMIC DNA]</scope>
    <source>
        <strain evidence="12 13">MCA 4198</strain>
    </source>
</reference>
<evidence type="ECO:0000256" key="3">
    <source>
        <dbReference type="ARBA" id="ARBA00017753"/>
    </source>
</evidence>
<dbReference type="GO" id="GO:0032456">
    <property type="term" value="P:endocytic recycling"/>
    <property type="evidence" value="ECO:0007669"/>
    <property type="project" value="TreeGrafter"/>
</dbReference>
<feature type="compositionally biased region" description="Low complexity" evidence="9">
    <location>
        <begin position="815"/>
        <end position="883"/>
    </location>
</feature>
<dbReference type="OrthoDB" id="957735at2759"/>
<dbReference type="Gene3D" id="6.10.140.100">
    <property type="match status" value="1"/>
</dbReference>
<dbReference type="AlphaFoldDB" id="A0A316YV67"/>
<feature type="compositionally biased region" description="Polar residues" evidence="9">
    <location>
        <begin position="572"/>
        <end position="601"/>
    </location>
</feature>
<dbReference type="GO" id="GO:0010008">
    <property type="term" value="C:endosome membrane"/>
    <property type="evidence" value="ECO:0007669"/>
    <property type="project" value="UniProtKB-SubCell"/>
</dbReference>
<dbReference type="PANTHER" id="PTHR46275">
    <property type="entry name" value="HEPATOCYTE GROWTH FACTOR-REGULATED TYROSINE KINASE SUBSTRATE"/>
    <property type="match status" value="1"/>
</dbReference>
<dbReference type="Gene3D" id="1.20.5.1940">
    <property type="match status" value="1"/>
</dbReference>
<feature type="region of interest" description="Disordered" evidence="9">
    <location>
        <begin position="494"/>
        <end position="904"/>
    </location>
</feature>
<feature type="compositionally biased region" description="Low complexity" evidence="9">
    <location>
        <begin position="743"/>
        <end position="754"/>
    </location>
</feature>
<dbReference type="Proteomes" id="UP000245768">
    <property type="component" value="Unassembled WGS sequence"/>
</dbReference>
<feature type="compositionally biased region" description="Low complexity" evidence="9">
    <location>
        <begin position="235"/>
        <end position="246"/>
    </location>
</feature>
<feature type="domain" description="FYVE-type" evidence="10">
    <location>
        <begin position="170"/>
        <end position="230"/>
    </location>
</feature>
<comment type="similarity">
    <text evidence="2">Belongs to the VPS27 family.</text>
</comment>
<dbReference type="InterPro" id="IPR013083">
    <property type="entry name" value="Znf_RING/FYVE/PHD"/>
</dbReference>
<dbReference type="GeneID" id="37039822"/>
<feature type="compositionally biased region" description="Low complexity" evidence="9">
    <location>
        <begin position="537"/>
        <end position="553"/>
    </location>
</feature>
<evidence type="ECO:0000256" key="7">
    <source>
        <dbReference type="ARBA" id="ARBA00022833"/>
    </source>
</evidence>
<keyword evidence="5" id="KW-0967">Endosome</keyword>
<dbReference type="InterPro" id="IPR017073">
    <property type="entry name" value="HGS/VPS27"/>
</dbReference>
<feature type="compositionally biased region" description="Polar residues" evidence="9">
    <location>
        <begin position="270"/>
        <end position="280"/>
    </location>
</feature>
<evidence type="ECO:0000256" key="2">
    <source>
        <dbReference type="ARBA" id="ARBA00008597"/>
    </source>
</evidence>
<dbReference type="FunCoup" id="A0A316YV67">
    <property type="interactions" value="89"/>
</dbReference>
<dbReference type="Pfam" id="PF01363">
    <property type="entry name" value="FYVE"/>
    <property type="match status" value="1"/>
</dbReference>
<keyword evidence="4" id="KW-0479">Metal-binding</keyword>
<keyword evidence="13" id="KW-1185">Reference proteome</keyword>
<dbReference type="PROSITE" id="PS50179">
    <property type="entry name" value="VHS"/>
    <property type="match status" value="1"/>
</dbReference>
<evidence type="ECO:0000259" key="11">
    <source>
        <dbReference type="PROSITE" id="PS50179"/>
    </source>
</evidence>
<name>A0A316YV67_9BASI</name>
<evidence type="ECO:0000259" key="10">
    <source>
        <dbReference type="PROSITE" id="PS50178"/>
    </source>
</evidence>
<evidence type="ECO:0000313" key="13">
    <source>
        <dbReference type="Proteomes" id="UP000245768"/>
    </source>
</evidence>
<evidence type="ECO:0000256" key="8">
    <source>
        <dbReference type="PROSITE-ProRule" id="PRU00091"/>
    </source>
</evidence>
<keyword evidence="6 8" id="KW-0863">Zinc-finger</keyword>
<dbReference type="SUPFAM" id="SSF48464">
    <property type="entry name" value="ENTH/VHS domain"/>
    <property type="match status" value="1"/>
</dbReference>
<accession>A0A316YV67</accession>
<feature type="compositionally biased region" description="Polar residues" evidence="9">
    <location>
        <begin position="755"/>
        <end position="775"/>
    </location>
</feature>
<feature type="compositionally biased region" description="Low complexity" evidence="9">
    <location>
        <begin position="301"/>
        <end position="310"/>
    </location>
</feature>
<gene>
    <name evidence="12" type="ORF">FA10DRAFT_11763</name>
</gene>
<dbReference type="SMART" id="SM00288">
    <property type="entry name" value="VHS"/>
    <property type="match status" value="1"/>
</dbReference>
<dbReference type="GO" id="GO:0005769">
    <property type="term" value="C:early endosome"/>
    <property type="evidence" value="ECO:0007669"/>
    <property type="project" value="TreeGrafter"/>
</dbReference>
<evidence type="ECO:0000313" key="12">
    <source>
        <dbReference type="EMBL" id="PWN93002.1"/>
    </source>
</evidence>
<feature type="compositionally biased region" description="Polar residues" evidence="9">
    <location>
        <begin position="610"/>
        <end position="622"/>
    </location>
</feature>
<dbReference type="PROSITE" id="PS50178">
    <property type="entry name" value="ZF_FYVE"/>
    <property type="match status" value="1"/>
</dbReference>
<feature type="region of interest" description="Disordered" evidence="9">
    <location>
        <begin position="356"/>
        <end position="396"/>
    </location>
</feature>
<keyword evidence="7" id="KW-0862">Zinc</keyword>
<dbReference type="GO" id="GO:0035091">
    <property type="term" value="F:phosphatidylinositol binding"/>
    <property type="evidence" value="ECO:0007669"/>
    <property type="project" value="InterPro"/>
</dbReference>